<evidence type="ECO:0000256" key="8">
    <source>
        <dbReference type="ARBA" id="ARBA00022857"/>
    </source>
</evidence>
<keyword evidence="7 11" id="KW-0274">FAD</keyword>
<sequence length="404" mass="44762">MIRFLTAGESHGKALTAIVEGFPSNLSLSSDYINIQLKRRQAGYGRGLRMKIENDTVEILSGVRFGKTLGTPISMLIKNFDWENWQTQMSLTKVEETVEKTTIPRPGHADLVGISKYNFNDIRNSIERSSARETTARVAACSVARKFLEEFGIHIGSYVESIGGIYSKENFTEKLFDNNLTQSFNGKKLNLLSDKSPVRVLDKDQEKKIINKIKLAKKKGDTLGGTFIVVATGVPVGLGSFVHYDRRIDAEIAHSIMSINAVKGIEIGAGFYSAENFGSQSHDEIIISKKNFSRKSNRAGGVEGGVTTGLPIIVRGAMKPIATLMSPIQSIDLSKMKKVQSRRERSDFVAVPACAVIAESMLAWSIAKFFLEKFGGDSMEETKENYMNYTSKLFERITKNFKGL</sequence>
<evidence type="ECO:0000256" key="7">
    <source>
        <dbReference type="ARBA" id="ARBA00022827"/>
    </source>
</evidence>
<comment type="similarity">
    <text evidence="2 11 12">Belongs to the chorismate synthase family.</text>
</comment>
<dbReference type="Gene3D" id="3.60.150.10">
    <property type="entry name" value="Chorismate synthase AroC"/>
    <property type="match status" value="1"/>
</dbReference>
<dbReference type="NCBIfam" id="NF003793">
    <property type="entry name" value="PRK05382.1"/>
    <property type="match status" value="1"/>
</dbReference>
<dbReference type="HAMAP" id="MF_00300">
    <property type="entry name" value="Chorismate_synth"/>
    <property type="match status" value="1"/>
</dbReference>
<keyword evidence="9 11" id="KW-0057">Aromatic amino acid biosynthesis</keyword>
<keyword evidence="10 11" id="KW-0456">Lyase</keyword>
<dbReference type="InterPro" id="IPR035904">
    <property type="entry name" value="Chorismate_synth_AroC_sf"/>
</dbReference>
<dbReference type="GO" id="GO:0004107">
    <property type="term" value="F:chorismate synthase activity"/>
    <property type="evidence" value="ECO:0007669"/>
    <property type="project" value="UniProtKB-UniRule"/>
</dbReference>
<feature type="binding site" evidence="11">
    <location>
        <position position="46"/>
    </location>
    <ligand>
        <name>NADP(+)</name>
        <dbReference type="ChEBI" id="CHEBI:58349"/>
    </ligand>
</feature>
<dbReference type="SUPFAM" id="SSF103263">
    <property type="entry name" value="Chorismate synthase, AroC"/>
    <property type="match status" value="1"/>
</dbReference>
<feature type="binding site" evidence="11">
    <location>
        <begin position="260"/>
        <end position="261"/>
    </location>
    <ligand>
        <name>FMN</name>
        <dbReference type="ChEBI" id="CHEBI:58210"/>
    </ligand>
</feature>
<keyword evidence="8 11" id="KW-0521">NADP</keyword>
<evidence type="ECO:0000256" key="4">
    <source>
        <dbReference type="ARBA" id="ARBA00022605"/>
    </source>
</evidence>
<comment type="catalytic activity">
    <reaction evidence="11 12">
        <text>5-O-(1-carboxyvinyl)-3-phosphoshikimate = chorismate + phosphate</text>
        <dbReference type="Rhea" id="RHEA:21020"/>
        <dbReference type="ChEBI" id="CHEBI:29748"/>
        <dbReference type="ChEBI" id="CHEBI:43474"/>
        <dbReference type="ChEBI" id="CHEBI:57701"/>
        <dbReference type="EC" id="4.2.3.5"/>
    </reaction>
</comment>
<dbReference type="GO" id="GO:0009423">
    <property type="term" value="P:chorismate biosynthetic process"/>
    <property type="evidence" value="ECO:0007669"/>
    <property type="project" value="UniProtKB-UniRule"/>
</dbReference>
<evidence type="ECO:0000256" key="11">
    <source>
        <dbReference type="HAMAP-Rule" id="MF_00300"/>
    </source>
</evidence>
<dbReference type="GO" id="GO:0005829">
    <property type="term" value="C:cytosol"/>
    <property type="evidence" value="ECO:0007669"/>
    <property type="project" value="TreeGrafter"/>
</dbReference>
<feature type="binding site" evidence="11">
    <location>
        <position position="345"/>
    </location>
    <ligand>
        <name>FMN</name>
        <dbReference type="ChEBI" id="CHEBI:58210"/>
    </ligand>
</feature>
<gene>
    <name evidence="11" type="primary">aroC</name>
    <name evidence="13" type="ORF">ENS31_06180</name>
</gene>
<evidence type="ECO:0000256" key="3">
    <source>
        <dbReference type="ARBA" id="ARBA00013036"/>
    </source>
</evidence>
<accession>A0A7V2ZJH3</accession>
<dbReference type="PIRSF" id="PIRSF001456">
    <property type="entry name" value="Chorismate_synth"/>
    <property type="match status" value="1"/>
</dbReference>
<dbReference type="FunFam" id="3.60.150.10:FF:000002">
    <property type="entry name" value="Chorismate synthase"/>
    <property type="match status" value="1"/>
</dbReference>
<evidence type="ECO:0000256" key="9">
    <source>
        <dbReference type="ARBA" id="ARBA00023141"/>
    </source>
</evidence>
<comment type="function">
    <text evidence="11">Catalyzes the anti-1,4-elimination of the C-3 phosphate and the C-6 proR hydrogen from 5-enolpyruvylshikimate-3-phosphate (EPSP) to yield chorismate, which is the branch point compound that serves as the starting substrate for the three terminal pathways of aromatic amino acid biosynthesis. This reaction introduces a second double bond into the aromatic ring system.</text>
</comment>
<comment type="pathway">
    <text evidence="1 11 12">Metabolic intermediate biosynthesis; chorismate biosynthesis; chorismate from D-erythrose 4-phosphate and phosphoenolpyruvate: step 7/7.</text>
</comment>
<dbReference type="EMBL" id="DSUJ01000008">
    <property type="protein sequence ID" value="HFI91107.1"/>
    <property type="molecule type" value="Genomic_DNA"/>
</dbReference>
<dbReference type="InterPro" id="IPR000453">
    <property type="entry name" value="Chorismate_synth"/>
</dbReference>
<evidence type="ECO:0000256" key="2">
    <source>
        <dbReference type="ARBA" id="ARBA00008014"/>
    </source>
</evidence>
<dbReference type="PANTHER" id="PTHR21085:SF0">
    <property type="entry name" value="CHORISMATE SYNTHASE"/>
    <property type="match status" value="1"/>
</dbReference>
<comment type="caution">
    <text evidence="13">The sequence shown here is derived from an EMBL/GenBank/DDBJ whole genome shotgun (WGS) entry which is preliminary data.</text>
</comment>
<evidence type="ECO:0000256" key="1">
    <source>
        <dbReference type="ARBA" id="ARBA00005044"/>
    </source>
</evidence>
<dbReference type="NCBIfam" id="TIGR00033">
    <property type="entry name" value="aroC"/>
    <property type="match status" value="1"/>
</dbReference>
<evidence type="ECO:0000256" key="12">
    <source>
        <dbReference type="RuleBase" id="RU000605"/>
    </source>
</evidence>
<feature type="binding site" evidence="11">
    <location>
        <begin position="128"/>
        <end position="130"/>
    </location>
    <ligand>
        <name>FMN</name>
        <dbReference type="ChEBI" id="CHEBI:58210"/>
    </ligand>
</feature>
<dbReference type="UniPathway" id="UPA00053">
    <property type="reaction ID" value="UER00090"/>
</dbReference>
<dbReference type="GO" id="GO:0008652">
    <property type="term" value="P:amino acid biosynthetic process"/>
    <property type="evidence" value="ECO:0007669"/>
    <property type="project" value="UniProtKB-KW"/>
</dbReference>
<feature type="binding site" evidence="11">
    <location>
        <position position="40"/>
    </location>
    <ligand>
        <name>NADP(+)</name>
        <dbReference type="ChEBI" id="CHEBI:58349"/>
    </ligand>
</feature>
<dbReference type="GO" id="GO:0010181">
    <property type="term" value="F:FMN binding"/>
    <property type="evidence" value="ECO:0007669"/>
    <property type="project" value="TreeGrafter"/>
</dbReference>
<dbReference type="AlphaFoldDB" id="A0A7V2ZJH3"/>
<evidence type="ECO:0000256" key="6">
    <source>
        <dbReference type="ARBA" id="ARBA00022643"/>
    </source>
</evidence>
<dbReference type="Pfam" id="PF01264">
    <property type="entry name" value="Chorismate_synt"/>
    <property type="match status" value="1"/>
</dbReference>
<dbReference type="InterPro" id="IPR020541">
    <property type="entry name" value="Chorismate_synthase_CS"/>
</dbReference>
<evidence type="ECO:0000256" key="5">
    <source>
        <dbReference type="ARBA" id="ARBA00022630"/>
    </source>
</evidence>
<dbReference type="PROSITE" id="PS00787">
    <property type="entry name" value="CHORISMATE_SYNTHASE_1"/>
    <property type="match status" value="1"/>
</dbReference>
<dbReference type="PANTHER" id="PTHR21085">
    <property type="entry name" value="CHORISMATE SYNTHASE"/>
    <property type="match status" value="1"/>
</dbReference>
<dbReference type="CDD" id="cd07304">
    <property type="entry name" value="Chorismate_synthase"/>
    <property type="match status" value="1"/>
</dbReference>
<keyword evidence="4 11" id="KW-0028">Amino-acid biosynthesis</keyword>
<dbReference type="EC" id="4.2.3.5" evidence="3 11"/>
<keyword evidence="6 11" id="KW-0288">FMN</keyword>
<comment type="cofactor">
    <cofactor evidence="11 12">
        <name>FMNH2</name>
        <dbReference type="ChEBI" id="CHEBI:57618"/>
    </cofactor>
    <text evidence="11 12">Reduced FMN (FMNH(2)).</text>
</comment>
<feature type="binding site" evidence="11">
    <location>
        <begin position="319"/>
        <end position="323"/>
    </location>
    <ligand>
        <name>FMN</name>
        <dbReference type="ChEBI" id="CHEBI:58210"/>
    </ligand>
</feature>
<comment type="subunit">
    <text evidence="11">Homotetramer.</text>
</comment>
<keyword evidence="5 11" id="KW-0285">Flavoprotein</keyword>
<reference evidence="13" key="1">
    <citation type="journal article" date="2020" name="mSystems">
        <title>Genome- and Community-Level Interaction Insights into Carbon Utilization and Element Cycling Functions of Hydrothermarchaeota in Hydrothermal Sediment.</title>
        <authorList>
            <person name="Zhou Z."/>
            <person name="Liu Y."/>
            <person name="Xu W."/>
            <person name="Pan J."/>
            <person name="Luo Z.H."/>
            <person name="Li M."/>
        </authorList>
    </citation>
    <scope>NUCLEOTIDE SEQUENCE [LARGE SCALE GENOMIC DNA]</scope>
    <source>
        <strain evidence="13">SpSt-479</strain>
    </source>
</reference>
<feature type="binding site" evidence="11">
    <location>
        <position position="304"/>
    </location>
    <ligand>
        <name>FMN</name>
        <dbReference type="ChEBI" id="CHEBI:58210"/>
    </ligand>
</feature>
<organism evidence="13">
    <name type="scientific">Ignavibacterium album</name>
    <dbReference type="NCBI Taxonomy" id="591197"/>
    <lineage>
        <taxon>Bacteria</taxon>
        <taxon>Pseudomonadati</taxon>
        <taxon>Ignavibacteriota</taxon>
        <taxon>Ignavibacteria</taxon>
        <taxon>Ignavibacteriales</taxon>
        <taxon>Ignavibacteriaceae</taxon>
        <taxon>Ignavibacterium</taxon>
    </lineage>
</organism>
<dbReference type="GO" id="GO:0009073">
    <property type="term" value="P:aromatic amino acid family biosynthetic process"/>
    <property type="evidence" value="ECO:0007669"/>
    <property type="project" value="UniProtKB-KW"/>
</dbReference>
<name>A0A7V2ZJH3_9BACT</name>
<evidence type="ECO:0000256" key="10">
    <source>
        <dbReference type="ARBA" id="ARBA00023239"/>
    </source>
</evidence>
<proteinExistence type="inferred from homology"/>
<evidence type="ECO:0000313" key="13">
    <source>
        <dbReference type="EMBL" id="HFI91107.1"/>
    </source>
</evidence>
<protein>
    <recommendedName>
        <fullName evidence="3 11">Chorismate synthase</fullName>
        <shortName evidence="11">CS</shortName>
        <ecNumber evidence="3 11">4.2.3.5</ecNumber>
    </recommendedName>
    <alternativeName>
        <fullName evidence="11">5-enolpyruvylshikimate-3-phosphate phospholyase</fullName>
    </alternativeName>
</protein>